<sequence length="367" mass="41572">MGDINRDDFTPNDKRIMAERVSWKCSFPGCDRNTVGPNSGDPTKKINNGIAAHIHAAAPGGPRYNFQMTPDERKHISNGIWMCRDHGNLIDADYTEYSASTLRDWKSQAEKRASDSLKLPTQEKAKKDATLIQLGNKIIYFTYWNSIHSREWSFELVAPFIGNLDLLNNYILEFSSLPETEKYVVIESQGDARKVLDIKVEVSSDGKYILFISVDKKPTPTNPHDLGMDLRVDDTGDISILNGNFATVKGIDAAKQKISICMSIIKGEMEYAKELGSLATHYYNEYKDDLEILGKLILLELIRLSLIPIDRRSNDEKVPSLHFVKRFLSVDIKSTELVHSRFKVLLDLEWGNGELWSGEIPIFVLQT</sequence>
<dbReference type="Proteomes" id="UP000515756">
    <property type="component" value="Chromosome"/>
</dbReference>
<protein>
    <recommendedName>
        <fullName evidence="3">HNH endonuclease</fullName>
    </recommendedName>
</protein>
<dbReference type="AlphaFoldDB" id="A0A6S4TBP2"/>
<reference evidence="1 2" key="1">
    <citation type="submission" date="2019-12" db="EMBL/GenBank/DDBJ databases">
        <title>complete genome sequences of Aeromonas caviae str. WP2-W18-ESBL-01 isolated from wastewater treatment plant effluent.</title>
        <authorList>
            <person name="Sekizuka T."/>
            <person name="Itokawa K."/>
            <person name="Yatsu K."/>
            <person name="Inamine Y."/>
            <person name="Kuroda M."/>
        </authorList>
    </citation>
    <scope>NUCLEOTIDE SEQUENCE [LARGE SCALE GENOMIC DNA]</scope>
    <source>
        <strain evidence="1 2">WP2-W18-ESBL-01</strain>
    </source>
</reference>
<gene>
    <name evidence="1" type="ORF">WP2W18E01_42720</name>
</gene>
<dbReference type="EMBL" id="AP021927">
    <property type="protein sequence ID" value="BBQ32690.1"/>
    <property type="molecule type" value="Genomic_DNA"/>
</dbReference>
<accession>A0A6S4TBP2</accession>
<dbReference type="RefSeq" id="WP_197971229.1">
    <property type="nucleotide sequence ID" value="NZ_AP021927.1"/>
</dbReference>
<evidence type="ECO:0000313" key="1">
    <source>
        <dbReference type="EMBL" id="BBQ32690.1"/>
    </source>
</evidence>
<name>A0A6S4TBP2_AERCA</name>
<evidence type="ECO:0008006" key="3">
    <source>
        <dbReference type="Google" id="ProtNLM"/>
    </source>
</evidence>
<organism evidence="1 2">
    <name type="scientific">Aeromonas caviae</name>
    <name type="common">Aeromonas punctata</name>
    <dbReference type="NCBI Taxonomy" id="648"/>
    <lineage>
        <taxon>Bacteria</taxon>
        <taxon>Pseudomonadati</taxon>
        <taxon>Pseudomonadota</taxon>
        <taxon>Gammaproteobacteria</taxon>
        <taxon>Aeromonadales</taxon>
        <taxon>Aeromonadaceae</taxon>
        <taxon>Aeromonas</taxon>
    </lineage>
</organism>
<proteinExistence type="predicted"/>
<evidence type="ECO:0000313" key="2">
    <source>
        <dbReference type="Proteomes" id="UP000515756"/>
    </source>
</evidence>